<accession>A0A6A5K6C5</accession>
<keyword evidence="2" id="KW-1185">Reference proteome</keyword>
<dbReference type="EMBL" id="ML975322">
    <property type="protein sequence ID" value="KAF1833275.1"/>
    <property type="molecule type" value="Genomic_DNA"/>
</dbReference>
<dbReference type="AlphaFoldDB" id="A0A6A5K6C5"/>
<reference evidence="1" key="1">
    <citation type="submission" date="2020-01" db="EMBL/GenBank/DDBJ databases">
        <authorList>
            <consortium name="DOE Joint Genome Institute"/>
            <person name="Haridas S."/>
            <person name="Albert R."/>
            <person name="Binder M."/>
            <person name="Bloem J."/>
            <person name="Labutti K."/>
            <person name="Salamov A."/>
            <person name="Andreopoulos B."/>
            <person name="Baker S.E."/>
            <person name="Barry K."/>
            <person name="Bills G."/>
            <person name="Bluhm B.H."/>
            <person name="Cannon C."/>
            <person name="Castanera R."/>
            <person name="Culley D.E."/>
            <person name="Daum C."/>
            <person name="Ezra D."/>
            <person name="Gonzalez J.B."/>
            <person name="Henrissat B."/>
            <person name="Kuo A."/>
            <person name="Liang C."/>
            <person name="Lipzen A."/>
            <person name="Lutzoni F."/>
            <person name="Magnuson J."/>
            <person name="Mondo S."/>
            <person name="Nolan M."/>
            <person name="Ohm R."/>
            <person name="Pangilinan J."/>
            <person name="Park H.-J."/>
            <person name="Ramirez L."/>
            <person name="Alfaro M."/>
            <person name="Sun H."/>
            <person name="Tritt A."/>
            <person name="Yoshinaga Y."/>
            <person name="Zwiers L.-H."/>
            <person name="Turgeon B.G."/>
            <person name="Goodwin S.B."/>
            <person name="Spatafora J.W."/>
            <person name="Crous P.W."/>
            <person name="Grigoriev I.V."/>
        </authorList>
    </citation>
    <scope>NUCLEOTIDE SEQUENCE</scope>
    <source>
        <strain evidence="1">P77</strain>
    </source>
</reference>
<organism evidence="1 2">
    <name type="scientific">Decorospora gaudefroyi</name>
    <dbReference type="NCBI Taxonomy" id="184978"/>
    <lineage>
        <taxon>Eukaryota</taxon>
        <taxon>Fungi</taxon>
        <taxon>Dikarya</taxon>
        <taxon>Ascomycota</taxon>
        <taxon>Pezizomycotina</taxon>
        <taxon>Dothideomycetes</taxon>
        <taxon>Pleosporomycetidae</taxon>
        <taxon>Pleosporales</taxon>
        <taxon>Pleosporineae</taxon>
        <taxon>Pleosporaceae</taxon>
        <taxon>Decorospora</taxon>
    </lineage>
</organism>
<dbReference type="Proteomes" id="UP000800040">
    <property type="component" value="Unassembled WGS sequence"/>
</dbReference>
<sequence length="71" mass="8116">MDGRPWLRTPTANSWLVELPARGCSWSRGKNDGDRSEERVLGAADWLCPLHRSLLPCRITPYDRQHTPSDN</sequence>
<protein>
    <submittedName>
        <fullName evidence="1">Uncharacterized protein</fullName>
    </submittedName>
</protein>
<name>A0A6A5K6C5_9PLEO</name>
<evidence type="ECO:0000313" key="2">
    <source>
        <dbReference type="Proteomes" id="UP000800040"/>
    </source>
</evidence>
<proteinExistence type="predicted"/>
<gene>
    <name evidence="1" type="ORF">BDW02DRAFT_386553</name>
</gene>
<evidence type="ECO:0000313" key="1">
    <source>
        <dbReference type="EMBL" id="KAF1833275.1"/>
    </source>
</evidence>